<name>A0AAE1ED09_9GAST</name>
<organism evidence="1 2">
    <name type="scientific">Elysia crispata</name>
    <name type="common">lettuce slug</name>
    <dbReference type="NCBI Taxonomy" id="231223"/>
    <lineage>
        <taxon>Eukaryota</taxon>
        <taxon>Metazoa</taxon>
        <taxon>Spiralia</taxon>
        <taxon>Lophotrochozoa</taxon>
        <taxon>Mollusca</taxon>
        <taxon>Gastropoda</taxon>
        <taxon>Heterobranchia</taxon>
        <taxon>Euthyneura</taxon>
        <taxon>Panpulmonata</taxon>
        <taxon>Sacoglossa</taxon>
        <taxon>Placobranchoidea</taxon>
        <taxon>Plakobranchidae</taxon>
        <taxon>Elysia</taxon>
    </lineage>
</organism>
<reference evidence="1" key="1">
    <citation type="journal article" date="2023" name="G3 (Bethesda)">
        <title>A reference genome for the long-term kleptoplast-retaining sea slug Elysia crispata morphotype clarki.</title>
        <authorList>
            <person name="Eastman K.E."/>
            <person name="Pendleton A.L."/>
            <person name="Shaikh M.A."/>
            <person name="Suttiyut T."/>
            <person name="Ogas R."/>
            <person name="Tomko P."/>
            <person name="Gavelis G."/>
            <person name="Widhalm J.R."/>
            <person name="Wisecaver J.H."/>
        </authorList>
    </citation>
    <scope>NUCLEOTIDE SEQUENCE</scope>
    <source>
        <strain evidence="1">ECLA1</strain>
    </source>
</reference>
<accession>A0AAE1ED09</accession>
<evidence type="ECO:0000313" key="1">
    <source>
        <dbReference type="EMBL" id="KAK3802185.1"/>
    </source>
</evidence>
<keyword evidence="2" id="KW-1185">Reference proteome</keyword>
<protein>
    <submittedName>
        <fullName evidence="1">Uncharacterized protein</fullName>
    </submittedName>
</protein>
<proteinExistence type="predicted"/>
<dbReference type="EMBL" id="JAWDGP010000260">
    <property type="protein sequence ID" value="KAK3802185.1"/>
    <property type="molecule type" value="Genomic_DNA"/>
</dbReference>
<sequence length="107" mass="12042">MKLRWDSLSVIYRLCRQGRGRREPAVSRREPPPHSAPCCQLSRLSANFFKKQVLIIKGASQAPSTNLGRGDEGALLFELQCEIHAESPCSILLKRFNLDKVNPIIVL</sequence>
<dbReference type="Proteomes" id="UP001283361">
    <property type="component" value="Unassembled WGS sequence"/>
</dbReference>
<gene>
    <name evidence="1" type="ORF">RRG08_004475</name>
</gene>
<dbReference type="AlphaFoldDB" id="A0AAE1ED09"/>
<comment type="caution">
    <text evidence="1">The sequence shown here is derived from an EMBL/GenBank/DDBJ whole genome shotgun (WGS) entry which is preliminary data.</text>
</comment>
<evidence type="ECO:0000313" key="2">
    <source>
        <dbReference type="Proteomes" id="UP001283361"/>
    </source>
</evidence>